<dbReference type="InterPro" id="IPR005119">
    <property type="entry name" value="LysR_subst-bd"/>
</dbReference>
<evidence type="ECO:0000259" key="2">
    <source>
        <dbReference type="Pfam" id="PF03466"/>
    </source>
</evidence>
<dbReference type="CDD" id="cd08422">
    <property type="entry name" value="PBP2_CrgA_like"/>
    <property type="match status" value="1"/>
</dbReference>
<dbReference type="KEGG" id="mass:CR152_19145"/>
<gene>
    <name evidence="3" type="ORF">CR152_19145</name>
</gene>
<name>A0A2D2DVI1_9BURK</name>
<dbReference type="EMBL" id="CP024608">
    <property type="protein sequence ID" value="ATQ78978.1"/>
    <property type="molecule type" value="Genomic_DNA"/>
</dbReference>
<keyword evidence="4" id="KW-1185">Reference proteome</keyword>
<evidence type="ECO:0000313" key="3">
    <source>
        <dbReference type="EMBL" id="ATQ78978.1"/>
    </source>
</evidence>
<proteinExistence type="inferred from homology"/>
<dbReference type="InterPro" id="IPR058163">
    <property type="entry name" value="LysR-type_TF_proteobact-type"/>
</dbReference>
<feature type="domain" description="LysR substrate-binding" evidence="2">
    <location>
        <begin position="80"/>
        <end position="272"/>
    </location>
</feature>
<dbReference type="Proteomes" id="UP000229897">
    <property type="component" value="Chromosome"/>
</dbReference>
<protein>
    <recommendedName>
        <fullName evidence="2">LysR substrate-binding domain-containing protein</fullName>
    </recommendedName>
</protein>
<dbReference type="AlphaFoldDB" id="A0A2D2DVI1"/>
<dbReference type="SUPFAM" id="SSF53850">
    <property type="entry name" value="Periplasmic binding protein-like II"/>
    <property type="match status" value="1"/>
</dbReference>
<dbReference type="PANTHER" id="PTHR30537">
    <property type="entry name" value="HTH-TYPE TRANSCRIPTIONAL REGULATOR"/>
    <property type="match status" value="1"/>
</dbReference>
<dbReference type="Gene3D" id="3.40.190.290">
    <property type="match status" value="1"/>
</dbReference>
<accession>A0A2D2DVI1</accession>
<dbReference type="PANTHER" id="PTHR30537:SF5">
    <property type="entry name" value="HTH-TYPE TRANSCRIPTIONAL ACTIVATOR TTDR-RELATED"/>
    <property type="match status" value="1"/>
</dbReference>
<evidence type="ECO:0000313" key="4">
    <source>
        <dbReference type="Proteomes" id="UP000229897"/>
    </source>
</evidence>
<organism evidence="3 4">
    <name type="scientific">Massilia violaceinigra</name>
    <dbReference type="NCBI Taxonomy" id="2045208"/>
    <lineage>
        <taxon>Bacteria</taxon>
        <taxon>Pseudomonadati</taxon>
        <taxon>Pseudomonadota</taxon>
        <taxon>Betaproteobacteria</taxon>
        <taxon>Burkholderiales</taxon>
        <taxon>Oxalobacteraceae</taxon>
        <taxon>Telluria group</taxon>
        <taxon>Massilia</taxon>
    </lineage>
</organism>
<sequence>MANACETSRPAEKGRAPSRARMAVALPEIIPRRPLAAQACASPAAGVDRYGHPVPSRSTHHTGEHFLQEQFLQLPTLCSAPVELAVHLLGPAIEQFLGNNPAAKIHLHLGSENLDMVKERMDLSLRIGTVHNQDLVARRICSVSRRAFASPAYIQRYGMPLKPQDLVRHQCILFPHIDDQADWLFLWGDRRQTVTVAGPISVNSLGFVREAVVAGVGVGILPELLSRDLLRQGVIVPVCGNWQAPSLDVSILTPTRHVLAKTRALIEFLAHQVPKALVEAGATPGPALRAAVQS</sequence>
<comment type="similarity">
    <text evidence="1">Belongs to the LysR transcriptional regulatory family.</text>
</comment>
<evidence type="ECO:0000256" key="1">
    <source>
        <dbReference type="ARBA" id="ARBA00009437"/>
    </source>
</evidence>
<dbReference type="Pfam" id="PF03466">
    <property type="entry name" value="LysR_substrate"/>
    <property type="match status" value="1"/>
</dbReference>
<reference evidence="3" key="1">
    <citation type="submission" date="2017-10" db="EMBL/GenBank/DDBJ databases">
        <title>Massilia psychrophilum sp. nov., a novel purple-pigmented bacterium isolated from Tianshan glacier, Xinjiang Municipality, China.</title>
        <authorList>
            <person name="Wang H."/>
        </authorList>
    </citation>
    <scope>NUCLEOTIDE SEQUENCE [LARGE SCALE GENOMIC DNA]</scope>
    <source>
        <strain evidence="3">B2</strain>
    </source>
</reference>